<keyword evidence="9" id="KW-0234">DNA repair</keyword>
<feature type="binding site" evidence="7">
    <location>
        <position position="357"/>
    </location>
    <ligand>
        <name>Mg(2+)</name>
        <dbReference type="ChEBI" id="CHEBI:18420"/>
        <label>1</label>
    </ligand>
</feature>
<dbReference type="EC" id="3.1.-.-" evidence="9"/>
<dbReference type="GO" id="GO:0008311">
    <property type="term" value="F:double-stranded DNA 3'-5' DNA exonuclease activity"/>
    <property type="evidence" value="ECO:0007669"/>
    <property type="project" value="TreeGrafter"/>
</dbReference>
<feature type="site" description="Important for catalytic activity" evidence="8">
    <location>
        <position position="326"/>
    </location>
</feature>
<organism evidence="12">
    <name type="scientific">Hemiselmis andersenii</name>
    <name type="common">Cryptophyte alga</name>
    <dbReference type="NCBI Taxonomy" id="464988"/>
    <lineage>
        <taxon>Eukaryota</taxon>
        <taxon>Cryptophyceae</taxon>
        <taxon>Cryptomonadales</taxon>
        <taxon>Hemiselmidaceae</taxon>
        <taxon>Hemiselmis</taxon>
    </lineage>
</organism>
<evidence type="ECO:0000256" key="5">
    <source>
        <dbReference type="ARBA" id="ARBA00022842"/>
    </source>
</evidence>
<keyword evidence="4" id="KW-0378">Hydrolase</keyword>
<dbReference type="GO" id="GO:0006284">
    <property type="term" value="P:base-excision repair"/>
    <property type="evidence" value="ECO:0007669"/>
    <property type="project" value="TreeGrafter"/>
</dbReference>
<dbReference type="Gene3D" id="3.60.10.10">
    <property type="entry name" value="Endonuclease/exonuclease/phosphatase"/>
    <property type="match status" value="1"/>
</dbReference>
<dbReference type="Pfam" id="PF03372">
    <property type="entry name" value="Exo_endo_phos"/>
    <property type="match status" value="1"/>
</dbReference>
<dbReference type="GO" id="GO:0003677">
    <property type="term" value="F:DNA binding"/>
    <property type="evidence" value="ECO:0007669"/>
    <property type="project" value="InterPro"/>
</dbReference>
<dbReference type="PROSITE" id="PS00728">
    <property type="entry name" value="AP_NUCLEASE_F1_3"/>
    <property type="match status" value="1"/>
</dbReference>
<keyword evidence="9" id="KW-0227">DNA damage</keyword>
<evidence type="ECO:0000256" key="9">
    <source>
        <dbReference type="RuleBase" id="RU362131"/>
    </source>
</evidence>
<proteinExistence type="inferred from homology"/>
<feature type="binding site" evidence="7">
    <location>
        <position position="45"/>
    </location>
    <ligand>
        <name>Mg(2+)</name>
        <dbReference type="ChEBI" id="CHEBI:18420"/>
        <label>1</label>
    </ligand>
</feature>
<sequence length="378" mass="42108">MDNFVIRKRSSDHGGGQPSKRPRGADEDGEPAGRRREPLKLMSLNANGLGVRLGIETDKKELCAVVDKEKPDIIAIQEVRLPCAGPKGAKRDDKTVKRTHSQVNTNDKKGQEEQQRLSLLMRNETFKDYKVYLSLATWRYAGSAVMVHKDCLPDTVYYNVVGEEGHHFDGRVIVMEFGNLTIVATYAPNNGTPSKDGKEDSFARRRKWDAEMKAFLVKMKAQGRDVVWLGDLNVAHRRPDVTDPDWFSEQMRDPAPRDYNDGGQPGYTFNEQDRFTGILQESGLVDAFRHANPADEPCNDRGSANWTWRGTGAATDRYHNKGMRIDYTLVSSSLLPRVQSALILGHGSQRVGFCGSDHCPITLTLNPPADPAGARAAQ</sequence>
<protein>
    <recommendedName>
        <fullName evidence="9">DNA-(apurinic or apyrimidinic site) endonuclease</fullName>
        <ecNumber evidence="9">3.1.-.-</ecNumber>
    </recommendedName>
</protein>
<evidence type="ECO:0000256" key="8">
    <source>
        <dbReference type="PIRSR" id="PIRSR604808-3"/>
    </source>
</evidence>
<feature type="binding site" evidence="7">
    <location>
        <position position="358"/>
    </location>
    <ligand>
        <name>Mg(2+)</name>
        <dbReference type="ChEBI" id="CHEBI:18420"/>
        <label>1</label>
    </ligand>
</feature>
<feature type="compositionally biased region" description="Basic residues" evidence="10">
    <location>
        <begin position="1"/>
        <end position="10"/>
    </location>
</feature>
<dbReference type="InterPro" id="IPR004808">
    <property type="entry name" value="AP_endonuc_1"/>
</dbReference>
<dbReference type="PANTHER" id="PTHR22748">
    <property type="entry name" value="AP ENDONUCLEASE"/>
    <property type="match status" value="1"/>
</dbReference>
<dbReference type="AlphaFoldDB" id="A0A6U5AHS1"/>
<feature type="active site" description="Proton donor/acceptor" evidence="6">
    <location>
        <position position="231"/>
    </location>
</feature>
<feature type="region of interest" description="Disordered" evidence="10">
    <location>
        <begin position="86"/>
        <end position="112"/>
    </location>
</feature>
<keyword evidence="5 7" id="KW-0460">Magnesium</keyword>
<feature type="region of interest" description="Disordered" evidence="10">
    <location>
        <begin position="1"/>
        <end position="38"/>
    </location>
</feature>
<evidence type="ECO:0000256" key="6">
    <source>
        <dbReference type="PIRSR" id="PIRSR604808-1"/>
    </source>
</evidence>
<feature type="active site" evidence="6">
    <location>
        <position position="186"/>
    </location>
</feature>
<dbReference type="EMBL" id="HBFK01000775">
    <property type="protein sequence ID" value="CAD8733974.1"/>
    <property type="molecule type" value="Transcribed_RNA"/>
</dbReference>
<evidence type="ECO:0000256" key="3">
    <source>
        <dbReference type="ARBA" id="ARBA00022723"/>
    </source>
</evidence>
<name>A0A6U5AHS1_HEMAN</name>
<dbReference type="GO" id="GO:0046872">
    <property type="term" value="F:metal ion binding"/>
    <property type="evidence" value="ECO:0007669"/>
    <property type="project" value="UniProtKB-KW"/>
</dbReference>
<feature type="active site" description="Proton acceptor" evidence="6">
    <location>
        <position position="358"/>
    </location>
</feature>
<gene>
    <name evidence="12" type="ORF">HAND1043_LOCUS465</name>
</gene>
<evidence type="ECO:0000256" key="10">
    <source>
        <dbReference type="SAM" id="MobiDB-lite"/>
    </source>
</evidence>
<feature type="site" description="Interaction with DNA substrate" evidence="8">
    <location>
        <position position="358"/>
    </location>
</feature>
<dbReference type="InterPro" id="IPR036691">
    <property type="entry name" value="Endo/exonu/phosph_ase_sf"/>
</dbReference>
<dbReference type="SUPFAM" id="SSF56219">
    <property type="entry name" value="DNase I-like"/>
    <property type="match status" value="1"/>
</dbReference>
<evidence type="ECO:0000313" key="12">
    <source>
        <dbReference type="EMBL" id="CAD8733974.1"/>
    </source>
</evidence>
<evidence type="ECO:0000256" key="1">
    <source>
        <dbReference type="ARBA" id="ARBA00001936"/>
    </source>
</evidence>
<dbReference type="PROSITE" id="PS51435">
    <property type="entry name" value="AP_NUCLEASE_F1_4"/>
    <property type="match status" value="1"/>
</dbReference>
<feature type="binding site" evidence="7">
    <location>
        <position position="78"/>
    </location>
    <ligand>
        <name>Mg(2+)</name>
        <dbReference type="ChEBI" id="CHEBI:18420"/>
        <label>1</label>
    </ligand>
</feature>
<comment type="similarity">
    <text evidence="2 9">Belongs to the DNA repair enzymes AP/ExoA family.</text>
</comment>
<evidence type="ECO:0000256" key="2">
    <source>
        <dbReference type="ARBA" id="ARBA00007092"/>
    </source>
</evidence>
<keyword evidence="3 7" id="KW-0479">Metal-binding</keyword>
<feature type="domain" description="Endonuclease/exonuclease/phosphatase" evidence="11">
    <location>
        <begin position="42"/>
        <end position="358"/>
    </location>
</feature>
<comment type="cofactor">
    <cofactor evidence="1">
        <name>Mn(2+)</name>
        <dbReference type="ChEBI" id="CHEBI:29035"/>
    </cofactor>
</comment>
<dbReference type="InterPro" id="IPR020848">
    <property type="entry name" value="AP_endonuclease_F1_CS"/>
</dbReference>
<dbReference type="GO" id="GO:0008081">
    <property type="term" value="F:phosphoric diester hydrolase activity"/>
    <property type="evidence" value="ECO:0007669"/>
    <property type="project" value="TreeGrafter"/>
</dbReference>
<dbReference type="NCBIfam" id="TIGR00633">
    <property type="entry name" value="xth"/>
    <property type="match status" value="1"/>
</dbReference>
<accession>A0A6U5AHS1</accession>
<feature type="compositionally biased region" description="Basic and acidic residues" evidence="10">
    <location>
        <begin position="23"/>
        <end position="38"/>
    </location>
</feature>
<dbReference type="GO" id="GO:0003906">
    <property type="term" value="F:DNA-(apurinic or apyrimidinic site) endonuclease activity"/>
    <property type="evidence" value="ECO:0007669"/>
    <property type="project" value="TreeGrafter"/>
</dbReference>
<comment type="cofactor">
    <cofactor evidence="7 9">
        <name>Mg(2+)</name>
        <dbReference type="ChEBI" id="CHEBI:18420"/>
    </cofactor>
    <cofactor evidence="7 9">
        <name>Mn(2+)</name>
        <dbReference type="ChEBI" id="CHEBI:29035"/>
    </cofactor>
    <text evidence="7 9">Probably binds two magnesium or manganese ions per subunit.</text>
</comment>
<evidence type="ECO:0000259" key="11">
    <source>
        <dbReference type="Pfam" id="PF03372"/>
    </source>
</evidence>
<dbReference type="PANTHER" id="PTHR22748:SF10">
    <property type="entry name" value="DNA-(APURINIC OR APYRIMIDINIC SITE) ENDONUCLEASE"/>
    <property type="match status" value="1"/>
</dbReference>
<reference evidence="12" key="1">
    <citation type="submission" date="2021-01" db="EMBL/GenBank/DDBJ databases">
        <authorList>
            <person name="Corre E."/>
            <person name="Pelletier E."/>
            <person name="Niang G."/>
            <person name="Scheremetjew M."/>
            <person name="Finn R."/>
            <person name="Kale V."/>
            <person name="Holt S."/>
            <person name="Cochrane G."/>
            <person name="Meng A."/>
            <person name="Brown T."/>
            <person name="Cohen L."/>
        </authorList>
    </citation>
    <scope>NUCLEOTIDE SEQUENCE</scope>
    <source>
        <strain evidence="12">CCMP441</strain>
    </source>
</reference>
<feature type="binding site" evidence="7">
    <location>
        <position position="231"/>
    </location>
    <ligand>
        <name>Mg(2+)</name>
        <dbReference type="ChEBI" id="CHEBI:18420"/>
        <label>1</label>
    </ligand>
</feature>
<feature type="site" description="Transition state stabilizer" evidence="8">
    <location>
        <position position="233"/>
    </location>
</feature>
<evidence type="ECO:0000256" key="7">
    <source>
        <dbReference type="PIRSR" id="PIRSR604808-2"/>
    </source>
</evidence>
<dbReference type="GO" id="GO:0005634">
    <property type="term" value="C:nucleus"/>
    <property type="evidence" value="ECO:0007669"/>
    <property type="project" value="TreeGrafter"/>
</dbReference>
<feature type="binding site" evidence="7">
    <location>
        <position position="233"/>
    </location>
    <ligand>
        <name>Mg(2+)</name>
        <dbReference type="ChEBI" id="CHEBI:18420"/>
        <label>1</label>
    </ligand>
</feature>
<keyword evidence="7" id="KW-0464">Manganese</keyword>
<evidence type="ECO:0000256" key="4">
    <source>
        <dbReference type="ARBA" id="ARBA00022801"/>
    </source>
</evidence>
<dbReference type="InterPro" id="IPR005135">
    <property type="entry name" value="Endo/exonuclease/phosphatase"/>
</dbReference>